<dbReference type="Proteomes" id="UP001287445">
    <property type="component" value="Unassembled WGS sequence"/>
</dbReference>
<evidence type="ECO:0000313" key="1">
    <source>
        <dbReference type="EMBL" id="MDX4957269.1"/>
    </source>
</evidence>
<gene>
    <name evidence="1" type="ORF">SGN30_27950</name>
</gene>
<proteinExistence type="predicted"/>
<dbReference type="RefSeq" id="WP_319076734.1">
    <property type="nucleotide sequence ID" value="NZ_JAWWMZ010000016.1"/>
</dbReference>
<dbReference type="AlphaFoldDB" id="A0AAJ2V9S4"/>
<comment type="caution">
    <text evidence="1">The sequence shown here is derived from an EMBL/GenBank/DDBJ whole genome shotgun (WGS) entry which is preliminary data.</text>
</comment>
<sequence>MNEALKDGGPAYPMADPFVVSTPKNEAEVQRLAQGMSLRDHFAGLAMQGICSLHDQWGWATEDIARGAYEMADLMLRAREKEKS</sequence>
<evidence type="ECO:0000313" key="2">
    <source>
        <dbReference type="Proteomes" id="UP001287445"/>
    </source>
</evidence>
<name>A0AAJ2V9S4_DELAC</name>
<organism evidence="1 2">
    <name type="scientific">Delftia acidovorans</name>
    <name type="common">Pseudomonas acidovorans</name>
    <name type="synonym">Comamonas acidovorans</name>
    <dbReference type="NCBI Taxonomy" id="80866"/>
    <lineage>
        <taxon>Bacteria</taxon>
        <taxon>Pseudomonadati</taxon>
        <taxon>Pseudomonadota</taxon>
        <taxon>Betaproteobacteria</taxon>
        <taxon>Burkholderiales</taxon>
        <taxon>Comamonadaceae</taxon>
        <taxon>Delftia</taxon>
    </lineage>
</organism>
<dbReference type="EMBL" id="JAWWMZ010000016">
    <property type="protein sequence ID" value="MDX4957269.1"/>
    <property type="molecule type" value="Genomic_DNA"/>
</dbReference>
<reference evidence="1" key="1">
    <citation type="submission" date="2023-11" db="EMBL/GenBank/DDBJ databases">
        <title>Identification and selenium tolerance of Delftia acidovorans R3-25.</title>
        <authorList>
            <person name="Zhang S."/>
            <person name="Liu Y."/>
            <person name="Guo Y."/>
        </authorList>
    </citation>
    <scope>NUCLEOTIDE SEQUENCE</scope>
    <source>
        <strain evidence="1">R3-25</strain>
    </source>
</reference>
<protein>
    <submittedName>
        <fullName evidence="1">Uncharacterized protein</fullName>
    </submittedName>
</protein>
<accession>A0AAJ2V9S4</accession>